<reference evidence="2" key="1">
    <citation type="submission" date="2015-01" db="EMBL/GenBank/DDBJ databases">
        <authorList>
            <person name="Aksoy S."/>
            <person name="Warren W."/>
            <person name="Wilson R.K."/>
        </authorList>
    </citation>
    <scope>NUCLEOTIDE SEQUENCE [LARGE SCALE GENOMIC DNA]</scope>
    <source>
        <strain evidence="2">IAEA</strain>
    </source>
</reference>
<evidence type="ECO:0000313" key="1">
    <source>
        <dbReference type="EnsemblMetazoa" id="GPPI014887-PA"/>
    </source>
</evidence>
<reference evidence="1" key="2">
    <citation type="submission" date="2020-05" db="UniProtKB">
        <authorList>
            <consortium name="EnsemblMetazoa"/>
        </authorList>
    </citation>
    <scope>IDENTIFICATION</scope>
    <source>
        <strain evidence="1">IAEA</strain>
    </source>
</reference>
<dbReference type="EMBL" id="JXJN01006780">
    <property type="status" value="NOT_ANNOTATED_CDS"/>
    <property type="molecule type" value="Genomic_DNA"/>
</dbReference>
<proteinExistence type="predicted"/>
<evidence type="ECO:0000313" key="2">
    <source>
        <dbReference type="Proteomes" id="UP000092460"/>
    </source>
</evidence>
<dbReference type="VEuPathDB" id="VectorBase:GPPI014887"/>
<keyword evidence="2" id="KW-1185">Reference proteome</keyword>
<accession>A0A1B0B0L6</accession>
<dbReference type="AlphaFoldDB" id="A0A1B0B0L6"/>
<protein>
    <submittedName>
        <fullName evidence="1">Uncharacterized protein</fullName>
    </submittedName>
</protein>
<organism evidence="1 2">
    <name type="scientific">Glossina palpalis gambiensis</name>
    <dbReference type="NCBI Taxonomy" id="67801"/>
    <lineage>
        <taxon>Eukaryota</taxon>
        <taxon>Metazoa</taxon>
        <taxon>Ecdysozoa</taxon>
        <taxon>Arthropoda</taxon>
        <taxon>Hexapoda</taxon>
        <taxon>Insecta</taxon>
        <taxon>Pterygota</taxon>
        <taxon>Neoptera</taxon>
        <taxon>Endopterygota</taxon>
        <taxon>Diptera</taxon>
        <taxon>Brachycera</taxon>
        <taxon>Muscomorpha</taxon>
        <taxon>Hippoboscoidea</taxon>
        <taxon>Glossinidae</taxon>
        <taxon>Glossina</taxon>
    </lineage>
</organism>
<name>A0A1B0B0L6_9MUSC</name>
<dbReference type="Proteomes" id="UP000092460">
    <property type="component" value="Unassembled WGS sequence"/>
</dbReference>
<sequence>MLNRPVCLIHTDLCNKGSLALDCFRSNESQNLSVLNLLKLSKTELTVGHSPIPGSITSRGWAQLFLLMLAFNINQRPAFVGIAGTRVSKSL</sequence>
<dbReference type="EnsemblMetazoa" id="GPPI014887-RA">
    <property type="protein sequence ID" value="GPPI014887-PA"/>
    <property type="gene ID" value="GPPI014887"/>
</dbReference>